<evidence type="ECO:0000313" key="2">
    <source>
        <dbReference type="Proteomes" id="UP001164746"/>
    </source>
</evidence>
<sequence>MIIKLIITDGFRSNGQCTSVKATHFPTKVPGIYKHIDTIGDVVSGEFQVVATDNKCFSIGWCCTRFSAIDDTCDDPWLTVLTRTPKPDPKCLQKADQVLANIWQLRLGDLTRVPHGQSCLPLLYPPKHGIF</sequence>
<keyword evidence="2" id="KW-1185">Reference proteome</keyword>
<proteinExistence type="predicted"/>
<accession>A0ABY7GC11</accession>
<protein>
    <submittedName>
        <fullName evidence="1">Uncharacterized protein</fullName>
    </submittedName>
</protein>
<dbReference type="Gene3D" id="2.40.128.20">
    <property type="match status" value="1"/>
</dbReference>
<evidence type="ECO:0000313" key="1">
    <source>
        <dbReference type="EMBL" id="WAR31960.1"/>
    </source>
</evidence>
<dbReference type="Proteomes" id="UP001164746">
    <property type="component" value="Chromosome 17"/>
</dbReference>
<dbReference type="InterPro" id="IPR012674">
    <property type="entry name" value="Calycin"/>
</dbReference>
<reference evidence="1" key="1">
    <citation type="submission" date="2022-11" db="EMBL/GenBank/DDBJ databases">
        <title>Centuries of genome instability and evolution in soft-shell clam transmissible cancer (bioRxiv).</title>
        <authorList>
            <person name="Hart S.F.M."/>
            <person name="Yonemitsu M.A."/>
            <person name="Giersch R.M."/>
            <person name="Beal B.F."/>
            <person name="Arriagada G."/>
            <person name="Davis B.W."/>
            <person name="Ostrander E.A."/>
            <person name="Goff S.P."/>
            <person name="Metzger M.J."/>
        </authorList>
    </citation>
    <scope>NUCLEOTIDE SEQUENCE</scope>
    <source>
        <strain evidence="1">MELC-2E11</strain>
        <tissue evidence="1">Siphon/mantle</tissue>
    </source>
</reference>
<name>A0ABY7GC11_MYAAR</name>
<dbReference type="EMBL" id="CP111028">
    <property type="protein sequence ID" value="WAR31960.1"/>
    <property type="molecule type" value="Genomic_DNA"/>
</dbReference>
<gene>
    <name evidence="1" type="ORF">MAR_034502</name>
</gene>
<dbReference type="SUPFAM" id="SSF50814">
    <property type="entry name" value="Lipocalins"/>
    <property type="match status" value="1"/>
</dbReference>
<organism evidence="1 2">
    <name type="scientific">Mya arenaria</name>
    <name type="common">Soft-shell clam</name>
    <dbReference type="NCBI Taxonomy" id="6604"/>
    <lineage>
        <taxon>Eukaryota</taxon>
        <taxon>Metazoa</taxon>
        <taxon>Spiralia</taxon>
        <taxon>Lophotrochozoa</taxon>
        <taxon>Mollusca</taxon>
        <taxon>Bivalvia</taxon>
        <taxon>Autobranchia</taxon>
        <taxon>Heteroconchia</taxon>
        <taxon>Euheterodonta</taxon>
        <taxon>Imparidentia</taxon>
        <taxon>Neoheterodontei</taxon>
        <taxon>Myida</taxon>
        <taxon>Myoidea</taxon>
        <taxon>Myidae</taxon>
        <taxon>Mya</taxon>
    </lineage>
</organism>